<keyword evidence="14" id="KW-1185">Reference proteome</keyword>
<evidence type="ECO:0000313" key="14">
    <source>
        <dbReference type="Proteomes" id="UP000595917"/>
    </source>
</evidence>
<keyword evidence="9 11" id="KW-0472">Membrane</keyword>
<dbReference type="PANTHER" id="PTHR32243:SF50">
    <property type="entry name" value="MALTOSE_MALTODEXTRIN TRANSPORT SYSTEM PERMEASE PROTEIN MALG"/>
    <property type="match status" value="1"/>
</dbReference>
<comment type="function">
    <text evidence="1">Part of the ABC transporter complex MalEFGK involved in maltose/maltodextrin import. Probably responsible for the translocation of the substrate across the membrane.</text>
</comment>
<dbReference type="PANTHER" id="PTHR32243">
    <property type="entry name" value="MALTOSE TRANSPORT SYSTEM PERMEASE-RELATED"/>
    <property type="match status" value="1"/>
</dbReference>
<proteinExistence type="inferred from homology"/>
<feature type="transmembrane region" description="Helical" evidence="11">
    <location>
        <begin position="247"/>
        <end position="270"/>
    </location>
</feature>
<dbReference type="RefSeq" id="WP_215627992.1">
    <property type="nucleotide sequence ID" value="NZ_CP067089.2"/>
</dbReference>
<keyword evidence="8 11" id="KW-1133">Transmembrane helix</keyword>
<evidence type="ECO:0000256" key="9">
    <source>
        <dbReference type="ARBA" id="ARBA00023136"/>
    </source>
</evidence>
<name>A0A7T7XQQ3_9SPIR</name>
<dbReference type="InterPro" id="IPR000515">
    <property type="entry name" value="MetI-like"/>
</dbReference>
<dbReference type="GO" id="GO:0055085">
    <property type="term" value="P:transmembrane transport"/>
    <property type="evidence" value="ECO:0007669"/>
    <property type="project" value="InterPro"/>
</dbReference>
<evidence type="ECO:0000256" key="2">
    <source>
        <dbReference type="ARBA" id="ARBA00004651"/>
    </source>
</evidence>
<dbReference type="InterPro" id="IPR050901">
    <property type="entry name" value="BP-dep_ABC_trans_perm"/>
</dbReference>
<evidence type="ECO:0000256" key="7">
    <source>
        <dbReference type="ARBA" id="ARBA00022692"/>
    </source>
</evidence>
<feature type="transmembrane region" description="Helical" evidence="11">
    <location>
        <begin position="146"/>
        <end position="166"/>
    </location>
</feature>
<organism evidence="13 14">
    <name type="scientific">Breznakiella homolactica</name>
    <dbReference type="NCBI Taxonomy" id="2798577"/>
    <lineage>
        <taxon>Bacteria</taxon>
        <taxon>Pseudomonadati</taxon>
        <taxon>Spirochaetota</taxon>
        <taxon>Spirochaetia</taxon>
        <taxon>Spirochaetales</taxon>
        <taxon>Breznakiellaceae</taxon>
        <taxon>Breznakiella</taxon>
    </lineage>
</organism>
<feature type="transmembrane region" description="Helical" evidence="11">
    <location>
        <begin position="187"/>
        <end position="212"/>
    </location>
</feature>
<sequence length="280" mass="30587">MKIRKLGNGVFNLAVSLVLVSIIVLPLLWMISLSFKNQSDILAWPPKFIFRPTMENYQAIFGSKSTQHLPFLRVLTNSLIVTACSLTVSLTLSALAAYSLGRLKPKGKTGINYLILGLRMIPPIAIVVPLFIIWNRIGLYDTRLGLIIPFIALDIPLSTWLLQGFFESIPGNLEDAAVIDGCTRFQAFYKIILPLAAPGIAATSIFSFSLSWNNLTLPLPLTLTKAATMPVLASQVRTDEGILWGQLGAYSTLMIVPMVLFTIFAANYLIGGISSGAVKE</sequence>
<keyword evidence="4 11" id="KW-0813">Transport</keyword>
<evidence type="ECO:0000256" key="4">
    <source>
        <dbReference type="ARBA" id="ARBA00022448"/>
    </source>
</evidence>
<comment type="similarity">
    <text evidence="3">Belongs to the binding-protein-dependent transport system permease family. MalFG subfamily.</text>
</comment>
<keyword evidence="5" id="KW-1003">Cell membrane</keyword>
<gene>
    <name evidence="13" type="ORF">JFL75_07175</name>
</gene>
<protein>
    <recommendedName>
        <fullName evidence="10">Maltose/maltodextrin transport system permease protein MalG</fullName>
    </recommendedName>
</protein>
<keyword evidence="6" id="KW-0762">Sugar transport</keyword>
<dbReference type="PROSITE" id="PS50928">
    <property type="entry name" value="ABC_TM1"/>
    <property type="match status" value="1"/>
</dbReference>
<feature type="transmembrane region" description="Helical" evidence="11">
    <location>
        <begin position="12"/>
        <end position="35"/>
    </location>
</feature>
<evidence type="ECO:0000256" key="8">
    <source>
        <dbReference type="ARBA" id="ARBA00022989"/>
    </source>
</evidence>
<feature type="transmembrane region" description="Helical" evidence="11">
    <location>
        <begin position="79"/>
        <end position="101"/>
    </location>
</feature>
<evidence type="ECO:0000256" key="1">
    <source>
        <dbReference type="ARBA" id="ARBA00002264"/>
    </source>
</evidence>
<evidence type="ECO:0000256" key="10">
    <source>
        <dbReference type="ARBA" id="ARBA00041109"/>
    </source>
</evidence>
<dbReference type="KEGG" id="bhc:JFL75_07175"/>
<dbReference type="Pfam" id="PF00528">
    <property type="entry name" value="BPD_transp_1"/>
    <property type="match status" value="1"/>
</dbReference>
<dbReference type="InterPro" id="IPR035906">
    <property type="entry name" value="MetI-like_sf"/>
</dbReference>
<comment type="subcellular location">
    <subcellularLocation>
        <location evidence="2 11">Cell membrane</location>
        <topology evidence="2 11">Multi-pass membrane protein</topology>
    </subcellularLocation>
</comment>
<dbReference type="GO" id="GO:0005886">
    <property type="term" value="C:plasma membrane"/>
    <property type="evidence" value="ECO:0007669"/>
    <property type="project" value="UniProtKB-SubCell"/>
</dbReference>
<feature type="transmembrane region" description="Helical" evidence="11">
    <location>
        <begin position="113"/>
        <end position="134"/>
    </location>
</feature>
<dbReference type="CDD" id="cd06261">
    <property type="entry name" value="TM_PBP2"/>
    <property type="match status" value="1"/>
</dbReference>
<evidence type="ECO:0000256" key="11">
    <source>
        <dbReference type="RuleBase" id="RU363032"/>
    </source>
</evidence>
<dbReference type="SUPFAM" id="SSF161098">
    <property type="entry name" value="MetI-like"/>
    <property type="match status" value="1"/>
</dbReference>
<accession>A0A7T7XQQ3</accession>
<evidence type="ECO:0000259" key="12">
    <source>
        <dbReference type="PROSITE" id="PS50928"/>
    </source>
</evidence>
<dbReference type="AlphaFoldDB" id="A0A7T7XQQ3"/>
<feature type="domain" description="ABC transmembrane type-1" evidence="12">
    <location>
        <begin position="75"/>
        <end position="265"/>
    </location>
</feature>
<evidence type="ECO:0000256" key="6">
    <source>
        <dbReference type="ARBA" id="ARBA00022597"/>
    </source>
</evidence>
<evidence type="ECO:0000256" key="3">
    <source>
        <dbReference type="ARBA" id="ARBA00009047"/>
    </source>
</evidence>
<evidence type="ECO:0000313" key="13">
    <source>
        <dbReference type="EMBL" id="QQO10687.1"/>
    </source>
</evidence>
<keyword evidence="7 11" id="KW-0812">Transmembrane</keyword>
<dbReference type="Gene3D" id="1.10.3720.10">
    <property type="entry name" value="MetI-like"/>
    <property type="match status" value="1"/>
</dbReference>
<dbReference type="EMBL" id="CP067089">
    <property type="protein sequence ID" value="QQO10687.1"/>
    <property type="molecule type" value="Genomic_DNA"/>
</dbReference>
<reference evidence="13" key="1">
    <citation type="submission" date="2021-01" db="EMBL/GenBank/DDBJ databases">
        <title>Description of Breznakiella homolactica.</title>
        <authorList>
            <person name="Song Y."/>
            <person name="Brune A."/>
        </authorList>
    </citation>
    <scope>NUCLEOTIDE SEQUENCE</scope>
    <source>
        <strain evidence="13">RmG30</strain>
    </source>
</reference>
<evidence type="ECO:0000256" key="5">
    <source>
        <dbReference type="ARBA" id="ARBA00022475"/>
    </source>
</evidence>
<dbReference type="Proteomes" id="UP000595917">
    <property type="component" value="Chromosome"/>
</dbReference>